<keyword evidence="4" id="KW-1185">Reference proteome</keyword>
<dbReference type="Proteomes" id="UP000676386">
    <property type="component" value="Unassembled WGS sequence"/>
</dbReference>
<protein>
    <submittedName>
        <fullName evidence="3">Barstar family protein</fullName>
    </submittedName>
</protein>
<evidence type="ECO:0000313" key="3">
    <source>
        <dbReference type="EMBL" id="MBS0030374.1"/>
    </source>
</evidence>
<dbReference type="InterPro" id="IPR035905">
    <property type="entry name" value="Barstar-like_sf"/>
</dbReference>
<dbReference type="Gene3D" id="3.30.370.10">
    <property type="entry name" value="Barstar-like"/>
    <property type="match status" value="1"/>
</dbReference>
<dbReference type="InterPro" id="IPR000468">
    <property type="entry name" value="Barstar"/>
</dbReference>
<organism evidence="3 4">
    <name type="scientific">Chitinophaga hostae</name>
    <dbReference type="NCBI Taxonomy" id="2831022"/>
    <lineage>
        <taxon>Bacteria</taxon>
        <taxon>Pseudomonadati</taxon>
        <taxon>Bacteroidota</taxon>
        <taxon>Chitinophagia</taxon>
        <taxon>Chitinophagales</taxon>
        <taxon>Chitinophagaceae</taxon>
        <taxon>Chitinophaga</taxon>
    </lineage>
</organism>
<feature type="domain" description="Barstar (barnase inhibitor)" evidence="2">
    <location>
        <begin position="4"/>
        <end position="73"/>
    </location>
</feature>
<name>A0ABS5J5B1_9BACT</name>
<reference evidence="3 4" key="1">
    <citation type="submission" date="2021-04" db="EMBL/GenBank/DDBJ databases">
        <title>Chitinophaga sp. nov., isolated from the rhizosphere soil.</title>
        <authorList>
            <person name="He S."/>
        </authorList>
    </citation>
    <scope>NUCLEOTIDE SEQUENCE [LARGE SCALE GENOMIC DNA]</scope>
    <source>
        <strain evidence="3 4">2R12</strain>
    </source>
</reference>
<dbReference type="RefSeq" id="WP_211975514.1">
    <property type="nucleotide sequence ID" value="NZ_CBFHAM010000008.1"/>
</dbReference>
<gene>
    <name evidence="3" type="ORF">KE626_23815</name>
</gene>
<evidence type="ECO:0000313" key="4">
    <source>
        <dbReference type="Proteomes" id="UP000676386"/>
    </source>
</evidence>
<comment type="similarity">
    <text evidence="1">Belongs to the barstar family.</text>
</comment>
<sequence>MEKQIVIDGNRINDIASFYQEINRVFMSGENWKIGDSLDAFNDLLYGGFGVISSNEPVKLVWKNIERSRQVLGYDVTKHYYEQKLSPESPFNKAHFREKLEALNKGTGQTYFDILMEIIADHPNIHLYPAN</sequence>
<evidence type="ECO:0000259" key="2">
    <source>
        <dbReference type="Pfam" id="PF01337"/>
    </source>
</evidence>
<dbReference type="Pfam" id="PF01337">
    <property type="entry name" value="Barstar"/>
    <property type="match status" value="1"/>
</dbReference>
<comment type="caution">
    <text evidence="3">The sequence shown here is derived from an EMBL/GenBank/DDBJ whole genome shotgun (WGS) entry which is preliminary data.</text>
</comment>
<evidence type="ECO:0000256" key="1">
    <source>
        <dbReference type="ARBA" id="ARBA00006845"/>
    </source>
</evidence>
<dbReference type="EMBL" id="JAGTXB010000014">
    <property type="protein sequence ID" value="MBS0030374.1"/>
    <property type="molecule type" value="Genomic_DNA"/>
</dbReference>
<dbReference type="SUPFAM" id="SSF52038">
    <property type="entry name" value="Barstar-related"/>
    <property type="match status" value="1"/>
</dbReference>
<accession>A0ABS5J5B1</accession>
<proteinExistence type="inferred from homology"/>